<keyword evidence="3" id="KW-1185">Reference proteome</keyword>
<sequence>MAKKIFLIKHVKARIKKPATIALMLLLQVFVGLGQPLAVATYNLRGDDPRDVGNGWSARKYMVSDQIRRHKLDLIGIQETNVNMVVDLMSTIPDLDSIGAFTKVTTGILYNKRRLALLDHGNFYLSATPDQESKGWDAKFKRMCVWGRFKDRLTGHEYTIFNSHFDHVGVMSRTNSIKLLLEKSKQIAGNADQILMGDLNTTQYDPNYLNVNNSGLFKDCYNLALNNHEKLRGTGNGFNIHRRQRIRVDHIFLSGKLQSYEYNILTELYNEHTASDHYAVMSLIGPKANDLGDLYRQFPEDFENITTVIPRYGNIKVRSRTGEWLFKGGILGGSIGNDRPTSGNHAVRLINNNPEPVYLQMNFDVPEGASRVTVQHGIYAADSACRWQLEYSTNQGRTWKETGPVVVSHQAEKQQAIFVLDITGKVRFRIKKMAGTENNGRLSIDDFTIYKRSATGPERVNVPLLAWQFSPFPDQGAKKARSSFNAKGIEQTVFKRGAGLSAFAGDSSLASVRPGFTVVAGKPVRDTSEAILAESFFEFTVQVANRFDAALQTLDLRAMSTGTVKKIWYWKYSLDGKSFRALAKPFEFTDSFASSQTTIDLSVNPDLQHLTNGQQVHFRLYVAGLEGRDDLISIGSVHRDENNESGADYALILTGLIKKK</sequence>
<dbReference type="InterPro" id="IPR005135">
    <property type="entry name" value="Endo/exonuclease/phosphatase"/>
</dbReference>
<feature type="domain" description="Endonuclease/exonuclease/phosphatase" evidence="1">
    <location>
        <begin position="40"/>
        <end position="277"/>
    </location>
</feature>
<evidence type="ECO:0000313" key="3">
    <source>
        <dbReference type="Proteomes" id="UP000632774"/>
    </source>
</evidence>
<organism evidence="2 3">
    <name type="scientific">Mucilaginibacter boryungensis</name>
    <dbReference type="NCBI Taxonomy" id="768480"/>
    <lineage>
        <taxon>Bacteria</taxon>
        <taxon>Pseudomonadati</taxon>
        <taxon>Bacteroidota</taxon>
        <taxon>Sphingobacteriia</taxon>
        <taxon>Sphingobacteriales</taxon>
        <taxon>Sphingobacteriaceae</taxon>
        <taxon>Mucilaginibacter</taxon>
    </lineage>
</organism>
<accession>A0ABR9XIB6</accession>
<dbReference type="Gene3D" id="3.60.10.10">
    <property type="entry name" value="Endonuclease/exonuclease/phosphatase"/>
    <property type="match status" value="1"/>
</dbReference>
<protein>
    <submittedName>
        <fullName evidence="2">Endonuclease/exonuclease/phosphatase family protein</fullName>
    </submittedName>
</protein>
<comment type="caution">
    <text evidence="2">The sequence shown here is derived from an EMBL/GenBank/DDBJ whole genome shotgun (WGS) entry which is preliminary data.</text>
</comment>
<dbReference type="SUPFAM" id="SSF56219">
    <property type="entry name" value="DNase I-like"/>
    <property type="match status" value="1"/>
</dbReference>
<evidence type="ECO:0000313" key="2">
    <source>
        <dbReference type="EMBL" id="MBE9666769.1"/>
    </source>
</evidence>
<dbReference type="CDD" id="cd09083">
    <property type="entry name" value="EEP-1"/>
    <property type="match status" value="1"/>
</dbReference>
<proteinExistence type="predicted"/>
<dbReference type="Pfam" id="PF03372">
    <property type="entry name" value="Exo_endo_phos"/>
    <property type="match status" value="1"/>
</dbReference>
<gene>
    <name evidence="2" type="ORF">IRJ18_10385</name>
</gene>
<dbReference type="GO" id="GO:0004519">
    <property type="term" value="F:endonuclease activity"/>
    <property type="evidence" value="ECO:0007669"/>
    <property type="project" value="UniProtKB-KW"/>
</dbReference>
<keyword evidence="2" id="KW-0378">Hydrolase</keyword>
<keyword evidence="2" id="KW-0540">Nuclease</keyword>
<keyword evidence="2" id="KW-0255">Endonuclease</keyword>
<dbReference type="Proteomes" id="UP000632774">
    <property type="component" value="Unassembled WGS sequence"/>
</dbReference>
<dbReference type="InterPro" id="IPR036691">
    <property type="entry name" value="Endo/exonu/phosph_ase_sf"/>
</dbReference>
<dbReference type="EMBL" id="JADFFM010000001">
    <property type="protein sequence ID" value="MBE9666769.1"/>
    <property type="molecule type" value="Genomic_DNA"/>
</dbReference>
<evidence type="ECO:0000259" key="1">
    <source>
        <dbReference type="Pfam" id="PF03372"/>
    </source>
</evidence>
<name>A0ABR9XIB6_9SPHI</name>
<reference evidence="2 3" key="1">
    <citation type="submission" date="2020-10" db="EMBL/GenBank/DDBJ databases">
        <title>Mucilaginibacter mali sp. nov., isolated from rhizosphere soil of apple orchard.</title>
        <authorList>
            <person name="Lee J.-S."/>
            <person name="Kim H.S."/>
            <person name="Kim J.-S."/>
        </authorList>
    </citation>
    <scope>NUCLEOTIDE SEQUENCE [LARGE SCALE GENOMIC DNA]</scope>
    <source>
        <strain evidence="2 3">KCTC 23157</strain>
    </source>
</reference>
<dbReference type="RefSeq" id="WP_194106110.1">
    <property type="nucleotide sequence ID" value="NZ_JADFFM010000001.1"/>
</dbReference>